<gene>
    <name evidence="3" type="ORF">ACFVKH_12365</name>
</gene>
<name>A0ABW6IHM7_9CYAN</name>
<dbReference type="CDD" id="cd06533">
    <property type="entry name" value="Glyco_transf_WecG_TagA"/>
    <property type="match status" value="1"/>
</dbReference>
<reference evidence="3 4" key="1">
    <citation type="submission" date="2024-10" db="EMBL/GenBank/DDBJ databases">
        <authorList>
            <person name="Ratan Roy A."/>
            <person name="Morales Sandoval P.H."/>
            <person name="De Los Santos Villalobos S."/>
            <person name="Chakraborty S."/>
            <person name="Mukherjee J."/>
        </authorList>
    </citation>
    <scope>NUCLEOTIDE SEQUENCE [LARGE SCALE GENOMIC DNA]</scope>
    <source>
        <strain evidence="3 4">S1</strain>
    </source>
</reference>
<evidence type="ECO:0000256" key="1">
    <source>
        <dbReference type="ARBA" id="ARBA00022676"/>
    </source>
</evidence>
<proteinExistence type="predicted"/>
<dbReference type="Pfam" id="PF03808">
    <property type="entry name" value="Glyco_tran_WecG"/>
    <property type="match status" value="1"/>
</dbReference>
<dbReference type="NCBIfam" id="TIGR00696">
    <property type="entry name" value="wecG_tagA_cpsF"/>
    <property type="match status" value="1"/>
</dbReference>
<dbReference type="EMBL" id="JBHZOL010000077">
    <property type="protein sequence ID" value="MFE4107080.1"/>
    <property type="molecule type" value="Genomic_DNA"/>
</dbReference>
<dbReference type="PANTHER" id="PTHR34136">
    <property type="match status" value="1"/>
</dbReference>
<keyword evidence="2" id="KW-0808">Transferase</keyword>
<organism evidence="3 4">
    <name type="scientific">Almyronema epifaneia S1</name>
    <dbReference type="NCBI Taxonomy" id="2991925"/>
    <lineage>
        <taxon>Bacteria</taxon>
        <taxon>Bacillati</taxon>
        <taxon>Cyanobacteriota</taxon>
        <taxon>Cyanophyceae</taxon>
        <taxon>Nodosilineales</taxon>
        <taxon>Nodosilineaceae</taxon>
        <taxon>Almyronema</taxon>
        <taxon>Almyronema epifaneia</taxon>
    </lineage>
</organism>
<sequence length="260" mass="29394">MAKCLPAIDVISSPVTALPFGQQINQIVAWAKERKSKFVCVANVHMLMEAYWREDLGSVLRQADIVTPDGMPLVWMMRLLGATTQDRVAGLDILFATAKACSETNVSLFFVGSEQPVLSRMRQRLMQEFPQLQIAGMQPLPFRPLTPLEDKVLVEQINNSGAGIVYVSLGCPKQEYWMAQHQGKVSAVMIGLGGAFPVYAGIQKRAPRFIRELGLEWFYRLVQEPKRLWRRYGSTIPPFVWLAMKQLWAHRCSQSQELPS</sequence>
<protein>
    <submittedName>
        <fullName evidence="3">WecB/TagA/CpsF family glycosyltransferase</fullName>
    </submittedName>
</protein>
<dbReference type="RefSeq" id="WP_377965455.1">
    <property type="nucleotide sequence ID" value="NZ_JBHZOL010000077.1"/>
</dbReference>
<evidence type="ECO:0000256" key="2">
    <source>
        <dbReference type="ARBA" id="ARBA00022679"/>
    </source>
</evidence>
<dbReference type="PANTHER" id="PTHR34136:SF1">
    <property type="entry name" value="UDP-N-ACETYL-D-MANNOSAMINURONIC ACID TRANSFERASE"/>
    <property type="match status" value="1"/>
</dbReference>
<dbReference type="Proteomes" id="UP001600165">
    <property type="component" value="Unassembled WGS sequence"/>
</dbReference>
<keyword evidence="1" id="KW-0328">Glycosyltransferase</keyword>
<dbReference type="InterPro" id="IPR004629">
    <property type="entry name" value="WecG_TagA_CpsF"/>
</dbReference>
<accession>A0ABW6IHM7</accession>
<evidence type="ECO:0000313" key="4">
    <source>
        <dbReference type="Proteomes" id="UP001600165"/>
    </source>
</evidence>
<evidence type="ECO:0000313" key="3">
    <source>
        <dbReference type="EMBL" id="MFE4107080.1"/>
    </source>
</evidence>
<keyword evidence="4" id="KW-1185">Reference proteome</keyword>
<comment type="caution">
    <text evidence="3">The sequence shown here is derived from an EMBL/GenBank/DDBJ whole genome shotgun (WGS) entry which is preliminary data.</text>
</comment>